<dbReference type="InterPro" id="IPR017896">
    <property type="entry name" value="4Fe4S_Fe-S-bd"/>
</dbReference>
<dbReference type="PANTHER" id="PTHR32479">
    <property type="entry name" value="GLYCOLATE OXIDASE IRON-SULFUR SUBUNIT"/>
    <property type="match status" value="1"/>
</dbReference>
<evidence type="ECO:0000256" key="1">
    <source>
        <dbReference type="ARBA" id="ARBA00022485"/>
    </source>
</evidence>
<keyword evidence="6" id="KW-0813">Transport</keyword>
<dbReference type="Pfam" id="PF13183">
    <property type="entry name" value="Fer4_8"/>
    <property type="match status" value="1"/>
</dbReference>
<dbReference type="InterPro" id="IPR009051">
    <property type="entry name" value="Helical_ferredxn"/>
</dbReference>
<keyword evidence="1 6" id="KW-0004">4Fe-4S</keyword>
<dbReference type="SUPFAM" id="SSF46548">
    <property type="entry name" value="alpha-helical ferredoxin"/>
    <property type="match status" value="1"/>
</dbReference>
<dbReference type="InterPro" id="IPR004017">
    <property type="entry name" value="Cys_rich_dom"/>
</dbReference>
<dbReference type="PANTHER" id="PTHR32479:SF17">
    <property type="entry name" value="GLYCOLATE OXIDASE IRON-SULFUR SUBUNIT"/>
    <property type="match status" value="1"/>
</dbReference>
<dbReference type="GO" id="GO:0019154">
    <property type="term" value="F:glycolate dehydrogenase activity"/>
    <property type="evidence" value="ECO:0007669"/>
    <property type="project" value="UniProtKB-EC"/>
</dbReference>
<comment type="caution">
    <text evidence="8">The sequence shown here is derived from an EMBL/GenBank/DDBJ whole genome shotgun (WGS) entry which is preliminary data.</text>
</comment>
<evidence type="ECO:0000256" key="3">
    <source>
        <dbReference type="ARBA" id="ARBA00022737"/>
    </source>
</evidence>
<feature type="domain" description="4Fe-4S ferredoxin-type" evidence="7">
    <location>
        <begin position="58"/>
        <end position="88"/>
    </location>
</feature>
<keyword evidence="2 6" id="KW-0479">Metal-binding</keyword>
<dbReference type="InterPro" id="IPR012257">
    <property type="entry name" value="Glc_ox_4Fe-4S"/>
</dbReference>
<evidence type="ECO:0000256" key="2">
    <source>
        <dbReference type="ARBA" id="ARBA00022723"/>
    </source>
</evidence>
<dbReference type="PROSITE" id="PS51379">
    <property type="entry name" value="4FE4S_FER_2"/>
    <property type="match status" value="2"/>
</dbReference>
<protein>
    <recommendedName>
        <fullName evidence="6">Glycolate oxidase iron-sulfur subunit</fullName>
        <ecNumber evidence="6">1.1.99.14</ecNumber>
    </recommendedName>
</protein>
<evidence type="ECO:0000256" key="4">
    <source>
        <dbReference type="ARBA" id="ARBA00023004"/>
    </source>
</evidence>
<accession>A0A934RYL9</accession>
<dbReference type="InterPro" id="IPR017900">
    <property type="entry name" value="4Fe4S_Fe_S_CS"/>
</dbReference>
<comment type="catalytic activity">
    <reaction evidence="6">
        <text>(R)-lactate + A = pyruvate + AH2</text>
        <dbReference type="Rhea" id="RHEA:15089"/>
        <dbReference type="ChEBI" id="CHEBI:13193"/>
        <dbReference type="ChEBI" id="CHEBI:15361"/>
        <dbReference type="ChEBI" id="CHEBI:16004"/>
        <dbReference type="ChEBI" id="CHEBI:17499"/>
    </reaction>
</comment>
<comment type="catalytic activity">
    <reaction evidence="6">
        <text>glycolate + A = glyoxylate + AH2</text>
        <dbReference type="Rhea" id="RHEA:21264"/>
        <dbReference type="ChEBI" id="CHEBI:13193"/>
        <dbReference type="ChEBI" id="CHEBI:17499"/>
        <dbReference type="ChEBI" id="CHEBI:29805"/>
        <dbReference type="ChEBI" id="CHEBI:36655"/>
        <dbReference type="EC" id="1.1.99.14"/>
    </reaction>
</comment>
<keyword evidence="9" id="KW-1185">Reference proteome</keyword>
<proteinExistence type="predicted"/>
<dbReference type="PROSITE" id="PS00198">
    <property type="entry name" value="4FE4S_FER_1"/>
    <property type="match status" value="2"/>
</dbReference>
<dbReference type="AlphaFoldDB" id="A0A934RYL9"/>
<dbReference type="GO" id="GO:0051539">
    <property type="term" value="F:4 iron, 4 sulfur cluster binding"/>
    <property type="evidence" value="ECO:0007669"/>
    <property type="project" value="UniProtKB-UniRule"/>
</dbReference>
<sequence>MSKLRLAEMDYSVLQQCMHCGMCLPSCPTYNTTGLERNSPRGRIALMRSIADGELELKEAFAEEMNYCLGCLACTSACPAGVEYASLFEASRADIEENRILDTSERRFWRWITIRTLFLHPRLLRLTGRALWIYQNLGLEKLVRASGILKLLPKKLRELEPLAPRIRESFTHELVAESESPPEKPRYRVALLTGCVQDLILSELNRDTADVLLVNGCEVLTLPNQACCGSLHSHNGEEELAKQLARKNIDSYDLENVDAIISNAGGCGSHLKRYAHLLSNDSEYANKAKTWDSKVKDIHEWLCEIGFCPPGPLPVAKQVTYHPSCHLNHGQGVRQQPVEILKAIPNLTLVPLTDADTCCGSAGIYNLTQPEQAGQLQSQKASHIRDTRSDIVATANPGCHLQIQNAVFPKIEVRHPISLLAEAYRNCAISD</sequence>
<keyword evidence="6" id="KW-0249">Electron transport</keyword>
<evidence type="ECO:0000313" key="9">
    <source>
        <dbReference type="Proteomes" id="UP000617628"/>
    </source>
</evidence>
<name>A0A934RYL9_9BACT</name>
<comment type="cofactor">
    <cofactor evidence="6">
        <name>[4Fe-4S] cluster</name>
        <dbReference type="ChEBI" id="CHEBI:49883"/>
    </cofactor>
    <text evidence="6">Binds 2 [4Fe-4S] clusters.</text>
</comment>
<dbReference type="PIRSF" id="PIRSF000139">
    <property type="entry name" value="Glc_ox_4Fe-4S"/>
    <property type="match status" value="1"/>
</dbReference>
<dbReference type="Gene3D" id="1.10.1060.10">
    <property type="entry name" value="Alpha-helical ferredoxin"/>
    <property type="match status" value="1"/>
</dbReference>
<dbReference type="Proteomes" id="UP000617628">
    <property type="component" value="Unassembled WGS sequence"/>
</dbReference>
<comment type="function">
    <text evidence="6">Component of a complex that catalyzes the oxidation of glycolate to glyoxylate.</text>
</comment>
<keyword evidence="5 6" id="KW-0411">Iron-sulfur</keyword>
<gene>
    <name evidence="8" type="ORF">JIN87_19715</name>
</gene>
<evidence type="ECO:0000256" key="5">
    <source>
        <dbReference type="ARBA" id="ARBA00023014"/>
    </source>
</evidence>
<dbReference type="GO" id="GO:0046872">
    <property type="term" value="F:metal ion binding"/>
    <property type="evidence" value="ECO:0007669"/>
    <property type="project" value="UniProtKB-UniRule"/>
</dbReference>
<keyword evidence="3" id="KW-0677">Repeat</keyword>
<evidence type="ECO:0000256" key="6">
    <source>
        <dbReference type="PIRNR" id="PIRNR000139"/>
    </source>
</evidence>
<dbReference type="Pfam" id="PF02754">
    <property type="entry name" value="CCG"/>
    <property type="match status" value="2"/>
</dbReference>
<dbReference type="RefSeq" id="WP_200357335.1">
    <property type="nucleotide sequence ID" value="NZ_JAENIL010000041.1"/>
</dbReference>
<keyword evidence="4 6" id="KW-0408">Iron</keyword>
<evidence type="ECO:0000313" key="8">
    <source>
        <dbReference type="EMBL" id="MBK1879122.1"/>
    </source>
</evidence>
<evidence type="ECO:0000259" key="7">
    <source>
        <dbReference type="PROSITE" id="PS51379"/>
    </source>
</evidence>
<organism evidence="8 9">
    <name type="scientific">Pelagicoccus mobilis</name>
    <dbReference type="NCBI Taxonomy" id="415221"/>
    <lineage>
        <taxon>Bacteria</taxon>
        <taxon>Pseudomonadati</taxon>
        <taxon>Verrucomicrobiota</taxon>
        <taxon>Opitutia</taxon>
        <taxon>Puniceicoccales</taxon>
        <taxon>Pelagicoccaceae</taxon>
        <taxon>Pelagicoccus</taxon>
    </lineage>
</organism>
<dbReference type="EMBL" id="JAENIL010000041">
    <property type="protein sequence ID" value="MBK1879122.1"/>
    <property type="molecule type" value="Genomic_DNA"/>
</dbReference>
<dbReference type="EC" id="1.1.99.14" evidence="6"/>
<reference evidence="8" key="1">
    <citation type="submission" date="2021-01" db="EMBL/GenBank/DDBJ databases">
        <title>Modified the classification status of verrucomicrobia.</title>
        <authorList>
            <person name="Feng X."/>
        </authorList>
    </citation>
    <scope>NUCLEOTIDE SEQUENCE</scope>
    <source>
        <strain evidence="8">KCTC 13126</strain>
    </source>
</reference>
<feature type="domain" description="4Fe-4S ferredoxin-type" evidence="7">
    <location>
        <begin position="5"/>
        <end position="38"/>
    </location>
</feature>